<evidence type="ECO:0000313" key="11">
    <source>
        <dbReference type="Proteomes" id="UP000002318"/>
    </source>
</evidence>
<proteinExistence type="inferred from homology"/>
<evidence type="ECO:0000256" key="6">
    <source>
        <dbReference type="ARBA" id="ARBA00022989"/>
    </source>
</evidence>
<keyword evidence="3" id="KW-1003">Cell membrane</keyword>
<dbReference type="eggNOG" id="COG1178">
    <property type="taxonomic scope" value="Bacteria"/>
</dbReference>
<dbReference type="InterPro" id="IPR035906">
    <property type="entry name" value="MetI-like_sf"/>
</dbReference>
<keyword evidence="6 8" id="KW-1133">Transmembrane helix</keyword>
<evidence type="ECO:0000313" key="10">
    <source>
        <dbReference type="EMBL" id="ADK80966.1"/>
    </source>
</evidence>
<evidence type="ECO:0000256" key="7">
    <source>
        <dbReference type="ARBA" id="ARBA00023136"/>
    </source>
</evidence>
<feature type="transmembrane region" description="Helical" evidence="8">
    <location>
        <begin position="536"/>
        <end position="552"/>
    </location>
</feature>
<feature type="transmembrane region" description="Helical" evidence="8">
    <location>
        <begin position="227"/>
        <end position="246"/>
    </location>
</feature>
<keyword evidence="4" id="KW-0997">Cell inner membrane</keyword>
<keyword evidence="2 8" id="KW-0813">Transport</keyword>
<evidence type="ECO:0000256" key="1">
    <source>
        <dbReference type="ARBA" id="ARBA00004429"/>
    </source>
</evidence>
<keyword evidence="7 8" id="KW-0472">Membrane</keyword>
<feature type="transmembrane region" description="Helical" evidence="8">
    <location>
        <begin position="326"/>
        <end position="347"/>
    </location>
</feature>
<dbReference type="Pfam" id="PF00528">
    <property type="entry name" value="BPD_transp_1"/>
    <property type="match status" value="2"/>
</dbReference>
<dbReference type="OrthoDB" id="57323at2"/>
<evidence type="ECO:0000256" key="3">
    <source>
        <dbReference type="ARBA" id="ARBA00022475"/>
    </source>
</evidence>
<dbReference type="EMBL" id="CP002116">
    <property type="protein sequence ID" value="ADK80966.1"/>
    <property type="molecule type" value="Genomic_DNA"/>
</dbReference>
<feature type="transmembrane region" description="Helical" evidence="8">
    <location>
        <begin position="509"/>
        <end position="530"/>
    </location>
</feature>
<evidence type="ECO:0000256" key="4">
    <source>
        <dbReference type="ARBA" id="ARBA00022519"/>
    </source>
</evidence>
<feature type="transmembrane region" description="Helical" evidence="8">
    <location>
        <begin position="12"/>
        <end position="34"/>
    </location>
</feature>
<gene>
    <name evidence="10" type="ordered locus">Spirs_1840</name>
</gene>
<dbReference type="CDD" id="cd06261">
    <property type="entry name" value="TM_PBP2"/>
    <property type="match status" value="2"/>
</dbReference>
<evidence type="ECO:0000256" key="8">
    <source>
        <dbReference type="RuleBase" id="RU363032"/>
    </source>
</evidence>
<dbReference type="PROSITE" id="PS50928">
    <property type="entry name" value="ABC_TM1"/>
    <property type="match status" value="2"/>
</dbReference>
<feature type="domain" description="ABC transmembrane type-1" evidence="9">
    <location>
        <begin position="191"/>
        <end position="391"/>
    </location>
</feature>
<feature type="transmembrane region" description="Helical" evidence="8">
    <location>
        <begin position="593"/>
        <end position="622"/>
    </location>
</feature>
<dbReference type="InterPro" id="IPR000515">
    <property type="entry name" value="MetI-like"/>
</dbReference>
<dbReference type="SUPFAM" id="SSF161098">
    <property type="entry name" value="MetI-like"/>
    <property type="match status" value="2"/>
</dbReference>
<evidence type="ECO:0000259" key="9">
    <source>
        <dbReference type="PROSITE" id="PS50928"/>
    </source>
</evidence>
<feature type="transmembrane region" description="Helical" evidence="8">
    <location>
        <begin position="367"/>
        <end position="390"/>
    </location>
</feature>
<keyword evidence="11" id="KW-1185">Reference proteome</keyword>
<dbReference type="KEGG" id="ssm:Spirs_1840"/>
<dbReference type="GO" id="GO:0005886">
    <property type="term" value="C:plasma membrane"/>
    <property type="evidence" value="ECO:0007669"/>
    <property type="project" value="UniProtKB-SubCell"/>
</dbReference>
<dbReference type="PANTHER" id="PTHR43357">
    <property type="entry name" value="INNER MEMBRANE ABC TRANSPORTER PERMEASE PROTEIN YDCV"/>
    <property type="match status" value="1"/>
</dbReference>
<feature type="transmembrane region" description="Helical" evidence="8">
    <location>
        <begin position="642"/>
        <end position="666"/>
    </location>
</feature>
<dbReference type="Gene3D" id="1.10.3720.10">
    <property type="entry name" value="MetI-like"/>
    <property type="match status" value="2"/>
</dbReference>
<protein>
    <submittedName>
        <fullName evidence="10">Binding-protein-dependent transport systems inner membrane component</fullName>
    </submittedName>
</protein>
<accession>E1R6E8</accession>
<evidence type="ECO:0000256" key="5">
    <source>
        <dbReference type="ARBA" id="ARBA00022692"/>
    </source>
</evidence>
<dbReference type="STRING" id="573413.Spirs_1840"/>
<name>E1R6E8_SEDSS</name>
<evidence type="ECO:0000256" key="2">
    <source>
        <dbReference type="ARBA" id="ARBA00022448"/>
    </source>
</evidence>
<dbReference type="Proteomes" id="UP000002318">
    <property type="component" value="Chromosome"/>
</dbReference>
<dbReference type="AlphaFoldDB" id="E1R6E8"/>
<feature type="domain" description="ABC transmembrane type-1" evidence="9">
    <location>
        <begin position="472"/>
        <end position="665"/>
    </location>
</feature>
<dbReference type="GO" id="GO:0055085">
    <property type="term" value="P:transmembrane transport"/>
    <property type="evidence" value="ECO:0007669"/>
    <property type="project" value="InterPro"/>
</dbReference>
<sequence length="680" mass="75295">MSRILIFFRDPWKIFTAIALVLLISLVIFSQVWICKSSFQRNGGEFTISTSTDGELLLEDETVKGFSLSQISDGRYRVNQRHTPLYIITSMEPGVLGIEAANGNIADTSLQEGTVSLSTGPDTLWISQKIFTGLFDDGSNHRQLALQKSSENMVHLQYNPGAFLLFADKKTHYTLSNYVTFFRNSKYLSAVKNSFLVMIFSTLIASFFGVGLAYLYARYKVPGTSSVLTIITMASVSPPFLGAYAWRMLLGSSGVITRLFHLNWTIVGLHGVVWVISWLVFPIIFLLTYDAFISLDHSLRECSMSLGGDRKTTFFRIELPMAMPGILNGLYLAMMTAFTDFGTPYVISLNLNVLPVMIYKEYMSEVGGNLSIASTGSMLMIFFSSLILMAQRIYLARRSYASVKSHQPSARQAGKGKKRVIYASTAIVLAFAFLPHITVAISAFFKWKVGILTSTFTLDNFARLFRSNLSSVGVTLFTGGTATLLDFIFGIGIAFVVVKKRYPVVATLLNQLVMVPYLIPGTVLGIGFILLFNQPPILLTGTWLILVLAYFIRKLPYSVKSAESALYQVHPALGEAAESLGAKPMRSFWQITFPLIIGGVISGATLSFLQIMTEISASIILYRPPWKPMTAVIFENTIDAGADFGIASAMTVLLMVMLYVPLYIVTIKARKPKEVRIESI</sequence>
<comment type="similarity">
    <text evidence="8">Belongs to the binding-protein-dependent transport system permease family.</text>
</comment>
<dbReference type="HOGENOM" id="CLU_021838_1_0_12"/>
<keyword evidence="5 8" id="KW-0812">Transmembrane</keyword>
<organism evidence="10 11">
    <name type="scientific">Sediminispirochaeta smaragdinae (strain DSM 11293 / JCM 15392 / SEBR 4228)</name>
    <name type="common">Spirochaeta smaragdinae</name>
    <dbReference type="NCBI Taxonomy" id="573413"/>
    <lineage>
        <taxon>Bacteria</taxon>
        <taxon>Pseudomonadati</taxon>
        <taxon>Spirochaetota</taxon>
        <taxon>Spirochaetia</taxon>
        <taxon>Spirochaetales</taxon>
        <taxon>Spirochaetaceae</taxon>
        <taxon>Sediminispirochaeta</taxon>
    </lineage>
</organism>
<dbReference type="RefSeq" id="WP_013254430.1">
    <property type="nucleotide sequence ID" value="NC_014364.1"/>
</dbReference>
<feature type="transmembrane region" description="Helical" evidence="8">
    <location>
        <begin position="420"/>
        <end position="445"/>
    </location>
</feature>
<feature type="transmembrane region" description="Helical" evidence="8">
    <location>
        <begin position="266"/>
        <end position="289"/>
    </location>
</feature>
<reference evidence="10 11" key="1">
    <citation type="journal article" date="2010" name="Stand. Genomic Sci.">
        <title>Complete genome sequence of Spirochaeta smaragdinae type strain (SEBR 4228).</title>
        <authorList>
            <person name="Mavromatis K."/>
            <person name="Yasawong M."/>
            <person name="Chertkov O."/>
            <person name="Lapidus A."/>
            <person name="Lucas S."/>
            <person name="Nolan M."/>
            <person name="Del Rio T.G."/>
            <person name="Tice H."/>
            <person name="Cheng J.F."/>
            <person name="Pitluck S."/>
            <person name="Liolios K."/>
            <person name="Ivanova N."/>
            <person name="Tapia R."/>
            <person name="Han C."/>
            <person name="Bruce D."/>
            <person name="Goodwin L."/>
            <person name="Pati A."/>
            <person name="Chen A."/>
            <person name="Palaniappan K."/>
            <person name="Land M."/>
            <person name="Hauser L."/>
            <person name="Chang Y.J."/>
            <person name="Jeffries C.D."/>
            <person name="Detter J.C."/>
            <person name="Rohde M."/>
            <person name="Brambilla E."/>
            <person name="Spring S."/>
            <person name="Goker M."/>
            <person name="Sikorski J."/>
            <person name="Woyke T."/>
            <person name="Bristow J."/>
            <person name="Eisen J.A."/>
            <person name="Markowitz V."/>
            <person name="Hugenholtz P."/>
            <person name="Klenk H.P."/>
            <person name="Kyrpides N.C."/>
        </authorList>
    </citation>
    <scope>NUCLEOTIDE SEQUENCE [LARGE SCALE GENOMIC DNA]</scope>
    <source>
        <strain evidence="11">DSM 11293 / JCM 15392 / SEBR 4228</strain>
    </source>
</reference>
<feature type="transmembrane region" description="Helical" evidence="8">
    <location>
        <begin position="195"/>
        <end position="215"/>
    </location>
</feature>
<feature type="transmembrane region" description="Helical" evidence="8">
    <location>
        <begin position="474"/>
        <end position="497"/>
    </location>
</feature>
<comment type="subcellular location">
    <subcellularLocation>
        <location evidence="1">Cell inner membrane</location>
        <topology evidence="1">Multi-pass membrane protein</topology>
    </subcellularLocation>
    <subcellularLocation>
        <location evidence="8">Cell membrane</location>
        <topology evidence="8">Multi-pass membrane protein</topology>
    </subcellularLocation>
</comment>
<dbReference type="PANTHER" id="PTHR43357:SF3">
    <property type="entry name" value="FE(3+)-TRANSPORT SYSTEM PERMEASE PROTEIN FBPB 2"/>
    <property type="match status" value="1"/>
</dbReference>